<dbReference type="InterPro" id="IPR002881">
    <property type="entry name" value="DUF58"/>
</dbReference>
<dbReference type="OrthoDB" id="9794556at2"/>
<accession>A0A1N7KRQ7</accession>
<evidence type="ECO:0000313" key="3">
    <source>
        <dbReference type="Proteomes" id="UP000186098"/>
    </source>
</evidence>
<dbReference type="Proteomes" id="UP000186098">
    <property type="component" value="Unassembled WGS sequence"/>
</dbReference>
<evidence type="ECO:0000259" key="1">
    <source>
        <dbReference type="Pfam" id="PF01882"/>
    </source>
</evidence>
<proteinExistence type="predicted"/>
<feature type="domain" description="DUF58" evidence="1">
    <location>
        <begin position="62"/>
        <end position="264"/>
    </location>
</feature>
<dbReference type="Pfam" id="PF01882">
    <property type="entry name" value="DUF58"/>
    <property type="match status" value="1"/>
</dbReference>
<dbReference type="PANTHER" id="PTHR33608:SF6">
    <property type="entry name" value="BLL2464 PROTEIN"/>
    <property type="match status" value="1"/>
</dbReference>
<dbReference type="PANTHER" id="PTHR33608">
    <property type="entry name" value="BLL2464 PROTEIN"/>
    <property type="match status" value="1"/>
</dbReference>
<keyword evidence="3" id="KW-1185">Reference proteome</keyword>
<organism evidence="2 3">
    <name type="scientific">Phaeovulum vinaykumarii</name>
    <dbReference type="NCBI Taxonomy" id="407234"/>
    <lineage>
        <taxon>Bacteria</taxon>
        <taxon>Pseudomonadati</taxon>
        <taxon>Pseudomonadota</taxon>
        <taxon>Alphaproteobacteria</taxon>
        <taxon>Rhodobacterales</taxon>
        <taxon>Paracoccaceae</taxon>
        <taxon>Phaeovulum</taxon>
    </lineage>
</organism>
<gene>
    <name evidence="2" type="ORF">SAMN05421795_10293</name>
</gene>
<evidence type="ECO:0000313" key="2">
    <source>
        <dbReference type="EMBL" id="SIS64254.1"/>
    </source>
</evidence>
<sequence>MSPARALPDAHLPGRAAGLRAGAEDLGARASALLLSADHLAGLVQMGAHGRRRAGAGEAFWQYRPAQAGDTARMIDWRRSARADTPFVREREAEVAQSLLLWVDGSASMALHGKAARARLLALALALLALRAGEAAGIAGAPLRRGHAAGGDLALHLEAAAGEGAADDPPEFGAPAGFDLPANGRALAVSDFLGDPAPVDAFLARAAASGVRGVLLQVLDPAEEAFPFTGRMIFESPAATRRRETQEAAELAVAYRARLAERRAQLDRAARGAGWVFGTHHLGQPPAAALLWAQMALSAPRPEGRG</sequence>
<protein>
    <recommendedName>
        <fullName evidence="1">DUF58 domain-containing protein</fullName>
    </recommendedName>
</protein>
<reference evidence="3" key="1">
    <citation type="submission" date="2017-01" db="EMBL/GenBank/DDBJ databases">
        <authorList>
            <person name="Varghese N."/>
            <person name="Submissions S."/>
        </authorList>
    </citation>
    <scope>NUCLEOTIDE SEQUENCE [LARGE SCALE GENOMIC DNA]</scope>
    <source>
        <strain evidence="3">DSM 18714</strain>
    </source>
</reference>
<name>A0A1N7KRQ7_9RHOB</name>
<dbReference type="AlphaFoldDB" id="A0A1N7KRQ7"/>
<dbReference type="STRING" id="407234.SAMN05421795_10293"/>
<dbReference type="RefSeq" id="WP_076363809.1">
    <property type="nucleotide sequence ID" value="NZ_FTOM01000002.1"/>
</dbReference>
<dbReference type="EMBL" id="FTOM01000002">
    <property type="protein sequence ID" value="SIS64254.1"/>
    <property type="molecule type" value="Genomic_DNA"/>
</dbReference>